<dbReference type="Proteomes" id="UP000070687">
    <property type="component" value="Unassembled WGS sequence"/>
</dbReference>
<sequence>MPHVNGALTIGDNIGDLSGVTIVIKAYAFALQESGARNRRKRRSNSRNFSECVHIW</sequence>
<dbReference type="GO" id="GO:0008237">
    <property type="term" value="F:metallopeptidase activity"/>
    <property type="evidence" value="ECO:0007669"/>
    <property type="project" value="InterPro"/>
</dbReference>
<organism evidence="1 2">
    <name type="scientific">Gardnerella vaginalis</name>
    <dbReference type="NCBI Taxonomy" id="2702"/>
    <lineage>
        <taxon>Bacteria</taxon>
        <taxon>Bacillati</taxon>
        <taxon>Actinomycetota</taxon>
        <taxon>Actinomycetes</taxon>
        <taxon>Bifidobacteriales</taxon>
        <taxon>Bifidobacteriaceae</taxon>
        <taxon>Gardnerella</taxon>
    </lineage>
</organism>
<dbReference type="AlphaFoldDB" id="A0A133NS85"/>
<dbReference type="EMBL" id="LRQB01000076">
    <property type="protein sequence ID" value="KXA19137.1"/>
    <property type="molecule type" value="Genomic_DNA"/>
</dbReference>
<evidence type="ECO:0000313" key="1">
    <source>
        <dbReference type="EMBL" id="KXA19137.1"/>
    </source>
</evidence>
<comment type="caution">
    <text evidence="1">The sequence shown here is derived from an EMBL/GenBank/DDBJ whole genome shotgun (WGS) entry which is preliminary data.</text>
</comment>
<proteinExistence type="predicted"/>
<accession>A0A133NS85</accession>
<protein>
    <submittedName>
        <fullName evidence="1">Uncharacterized protein</fullName>
    </submittedName>
</protein>
<name>A0A133NS85_GARVA</name>
<evidence type="ECO:0000313" key="2">
    <source>
        <dbReference type="Proteomes" id="UP000070687"/>
    </source>
</evidence>
<dbReference type="Gene3D" id="3.40.390.10">
    <property type="entry name" value="Collagenase (Catalytic Domain)"/>
    <property type="match status" value="1"/>
</dbReference>
<gene>
    <name evidence="1" type="ORF">HMPREF3208_01206</name>
</gene>
<dbReference type="PATRIC" id="fig|2702.100.peg.1192"/>
<dbReference type="SUPFAM" id="SSF55486">
    <property type="entry name" value="Metalloproteases ('zincins'), catalytic domain"/>
    <property type="match status" value="1"/>
</dbReference>
<reference evidence="1 2" key="1">
    <citation type="submission" date="2016-01" db="EMBL/GenBank/DDBJ databases">
        <authorList>
            <person name="Oliw E.H."/>
        </authorList>
    </citation>
    <scope>NUCLEOTIDE SEQUENCE [LARGE SCALE GENOMIC DNA]</scope>
    <source>
        <strain evidence="1 2">PSS_7772B</strain>
    </source>
</reference>
<dbReference type="InterPro" id="IPR024079">
    <property type="entry name" value="MetalloPept_cat_dom_sf"/>
</dbReference>